<evidence type="ECO:0000256" key="1">
    <source>
        <dbReference type="SAM" id="MobiDB-lite"/>
    </source>
</evidence>
<proteinExistence type="predicted"/>
<sequence>MATTAIPWQSPPPRAILYTPNSGHPRSIILNHRPPESYNPNSKPLIHHHSSAMTPAPPPPSLSHDCPNFKPAPDAVSPFHHSISCSAVPNGLHRRCRSNHQSPDDTATNPDTHHGSTIP</sequence>
<dbReference type="Proteomes" id="UP001457282">
    <property type="component" value="Unassembled WGS sequence"/>
</dbReference>
<feature type="region of interest" description="Disordered" evidence="1">
    <location>
        <begin position="1"/>
        <end position="69"/>
    </location>
</feature>
<organism evidence="2 3">
    <name type="scientific">Rubus argutus</name>
    <name type="common">Southern blackberry</name>
    <dbReference type="NCBI Taxonomy" id="59490"/>
    <lineage>
        <taxon>Eukaryota</taxon>
        <taxon>Viridiplantae</taxon>
        <taxon>Streptophyta</taxon>
        <taxon>Embryophyta</taxon>
        <taxon>Tracheophyta</taxon>
        <taxon>Spermatophyta</taxon>
        <taxon>Magnoliopsida</taxon>
        <taxon>eudicotyledons</taxon>
        <taxon>Gunneridae</taxon>
        <taxon>Pentapetalae</taxon>
        <taxon>rosids</taxon>
        <taxon>fabids</taxon>
        <taxon>Rosales</taxon>
        <taxon>Rosaceae</taxon>
        <taxon>Rosoideae</taxon>
        <taxon>Rosoideae incertae sedis</taxon>
        <taxon>Rubus</taxon>
    </lineage>
</organism>
<keyword evidence="3" id="KW-1185">Reference proteome</keyword>
<accession>A0AAW1XED5</accession>
<dbReference type="AlphaFoldDB" id="A0AAW1XED5"/>
<evidence type="ECO:0000313" key="2">
    <source>
        <dbReference type="EMBL" id="KAK9934526.1"/>
    </source>
</evidence>
<feature type="compositionally biased region" description="Polar residues" evidence="1">
    <location>
        <begin position="99"/>
        <end position="110"/>
    </location>
</feature>
<gene>
    <name evidence="2" type="ORF">M0R45_021666</name>
</gene>
<protein>
    <submittedName>
        <fullName evidence="2">Uncharacterized protein</fullName>
    </submittedName>
</protein>
<evidence type="ECO:0000313" key="3">
    <source>
        <dbReference type="Proteomes" id="UP001457282"/>
    </source>
</evidence>
<dbReference type="EMBL" id="JBEDUW010000004">
    <property type="protein sequence ID" value="KAK9934526.1"/>
    <property type="molecule type" value="Genomic_DNA"/>
</dbReference>
<comment type="caution">
    <text evidence="2">The sequence shown here is derived from an EMBL/GenBank/DDBJ whole genome shotgun (WGS) entry which is preliminary data.</text>
</comment>
<reference evidence="2 3" key="1">
    <citation type="journal article" date="2023" name="G3 (Bethesda)">
        <title>A chromosome-length genome assembly and annotation of blackberry (Rubus argutus, cv. 'Hillquist').</title>
        <authorList>
            <person name="Bruna T."/>
            <person name="Aryal R."/>
            <person name="Dudchenko O."/>
            <person name="Sargent D.J."/>
            <person name="Mead D."/>
            <person name="Buti M."/>
            <person name="Cavallini A."/>
            <person name="Hytonen T."/>
            <person name="Andres J."/>
            <person name="Pham M."/>
            <person name="Weisz D."/>
            <person name="Mascagni F."/>
            <person name="Usai G."/>
            <person name="Natali L."/>
            <person name="Bassil N."/>
            <person name="Fernandez G.E."/>
            <person name="Lomsadze A."/>
            <person name="Armour M."/>
            <person name="Olukolu B."/>
            <person name="Poorten T."/>
            <person name="Britton C."/>
            <person name="Davik J."/>
            <person name="Ashrafi H."/>
            <person name="Aiden E.L."/>
            <person name="Borodovsky M."/>
            <person name="Worthington M."/>
        </authorList>
    </citation>
    <scope>NUCLEOTIDE SEQUENCE [LARGE SCALE GENOMIC DNA]</scope>
    <source>
        <strain evidence="2">PI 553951</strain>
    </source>
</reference>
<name>A0AAW1XED5_RUBAR</name>
<feature type="region of interest" description="Disordered" evidence="1">
    <location>
        <begin position="87"/>
        <end position="119"/>
    </location>
</feature>